<dbReference type="eggNOG" id="COG0457">
    <property type="taxonomic scope" value="Bacteria"/>
</dbReference>
<feature type="coiled-coil region" evidence="2">
    <location>
        <begin position="200"/>
        <end position="227"/>
    </location>
</feature>
<evidence type="ECO:0000256" key="1">
    <source>
        <dbReference type="PROSITE-ProRule" id="PRU00339"/>
    </source>
</evidence>
<evidence type="ECO:0000256" key="2">
    <source>
        <dbReference type="SAM" id="Coils"/>
    </source>
</evidence>
<feature type="repeat" description="TPR" evidence="1">
    <location>
        <begin position="3"/>
        <end position="36"/>
    </location>
</feature>
<sequence>MQPLPYYALGENAYARRQYDEALEYFLLEIQADPQWIRPWMSVGMLLLAQGRFEECRLHMETAVGHIPRSPILHMLLGDSYLNLDEYQAAIEQYQLSLDLLREHGTAAEQVQVDHDRIRGQIFKAMGDCFMMLENDEQAMEHFRQAIAFGESSRELSHKMALICIESARFAEAEEITAQILETEPTDQTGHQLSGYLAGCQRGHEALQRAMEQIRSYEKRLNMAGKLFTQLGKRSEFFLERVQPGSEEMAGVARIVKKSQKEFQKALRRIALQPGENDDMGQLTEDLIGAIMPHFKTHSELLDDVQAQAHKAVGDPCWNLMGDDSKQLLIQALYLEQRYEQARFSSGLTGIQYCFVLERELKRHLFYPFKQQFLQECFEPKKETFKIMANYIGDKINLSLGQMANVLEALKDDNPHELSGSMEALRQFTSTRLKNGLQLINSSFPQQVNDLAINYRNCWAHGENLHPEASSECRSIVLGDENTTGLLATFLEELR</sequence>
<organism evidence="3 4">
    <name type="scientific">Desulfurispirillum indicum (strain ATCC BAA-1389 / DSM 22839 / S5)</name>
    <dbReference type="NCBI Taxonomy" id="653733"/>
    <lineage>
        <taxon>Bacteria</taxon>
        <taxon>Pseudomonadati</taxon>
        <taxon>Chrysiogenota</taxon>
        <taxon>Chrysiogenia</taxon>
        <taxon>Chrysiogenales</taxon>
        <taxon>Chrysiogenaceae</taxon>
        <taxon>Desulfurispirillum</taxon>
    </lineage>
</organism>
<dbReference type="InParanoid" id="E6W089"/>
<dbReference type="KEGG" id="din:Selin_0462"/>
<proteinExistence type="predicted"/>
<dbReference type="PROSITE" id="PS50005">
    <property type="entry name" value="TPR"/>
    <property type="match status" value="3"/>
</dbReference>
<dbReference type="RefSeq" id="WP_013505104.1">
    <property type="nucleotide sequence ID" value="NC_014836.1"/>
</dbReference>
<dbReference type="InterPro" id="IPR019734">
    <property type="entry name" value="TPR_rpt"/>
</dbReference>
<dbReference type="EMBL" id="CP002432">
    <property type="protein sequence ID" value="ADU65215.1"/>
    <property type="molecule type" value="Genomic_DNA"/>
</dbReference>
<dbReference type="SUPFAM" id="SSF48452">
    <property type="entry name" value="TPR-like"/>
    <property type="match status" value="1"/>
</dbReference>
<accession>E6W089</accession>
<dbReference type="Pfam" id="PF13432">
    <property type="entry name" value="TPR_16"/>
    <property type="match status" value="1"/>
</dbReference>
<dbReference type="PANTHER" id="PTHR12558:SF13">
    <property type="entry name" value="CELL DIVISION CYCLE PROTEIN 27 HOMOLOG"/>
    <property type="match status" value="1"/>
</dbReference>
<evidence type="ECO:0000313" key="4">
    <source>
        <dbReference type="Proteomes" id="UP000002572"/>
    </source>
</evidence>
<protein>
    <submittedName>
        <fullName evidence="3">Tetratricopeptide TPR_1 repeat-containing protein</fullName>
    </submittedName>
</protein>
<dbReference type="STRING" id="653733.Selin_0462"/>
<dbReference type="InterPro" id="IPR011990">
    <property type="entry name" value="TPR-like_helical_dom_sf"/>
</dbReference>
<dbReference type="SMART" id="SM00028">
    <property type="entry name" value="TPR"/>
    <property type="match status" value="5"/>
</dbReference>
<dbReference type="Proteomes" id="UP000002572">
    <property type="component" value="Chromosome"/>
</dbReference>
<name>E6W089_DESIS</name>
<dbReference type="HOGENOM" id="CLU_550657_0_0_0"/>
<evidence type="ECO:0000313" key="3">
    <source>
        <dbReference type="EMBL" id="ADU65215.1"/>
    </source>
</evidence>
<feature type="repeat" description="TPR" evidence="1">
    <location>
        <begin position="71"/>
        <end position="104"/>
    </location>
</feature>
<dbReference type="Gene3D" id="1.25.40.10">
    <property type="entry name" value="Tetratricopeptide repeat domain"/>
    <property type="match status" value="2"/>
</dbReference>
<dbReference type="PANTHER" id="PTHR12558">
    <property type="entry name" value="CELL DIVISION CYCLE 16,23,27"/>
    <property type="match status" value="1"/>
</dbReference>
<dbReference type="AlphaFoldDB" id="E6W089"/>
<keyword evidence="4" id="KW-1185">Reference proteome</keyword>
<dbReference type="OrthoDB" id="440506at2"/>
<keyword evidence="1" id="KW-0802">TPR repeat</keyword>
<reference evidence="3 4" key="1">
    <citation type="submission" date="2010-12" db="EMBL/GenBank/DDBJ databases">
        <title>Complete sequence of Desulfurispirillum indicum S5.</title>
        <authorList>
            <consortium name="US DOE Joint Genome Institute"/>
            <person name="Lucas S."/>
            <person name="Copeland A."/>
            <person name="Lapidus A."/>
            <person name="Cheng J.-F."/>
            <person name="Goodwin L."/>
            <person name="Pitluck S."/>
            <person name="Chertkov O."/>
            <person name="Held B."/>
            <person name="Detter J.C."/>
            <person name="Han C."/>
            <person name="Tapia R."/>
            <person name="Land M."/>
            <person name="Hauser L."/>
            <person name="Kyrpides N."/>
            <person name="Ivanova N."/>
            <person name="Mikhailova N."/>
            <person name="Haggblom M."/>
            <person name="Rauschenbach I."/>
            <person name="Bini E."/>
            <person name="Woyke T."/>
        </authorList>
    </citation>
    <scope>NUCLEOTIDE SEQUENCE [LARGE SCALE GENOMIC DNA]</scope>
    <source>
        <strain evidence="4">ATCC BAA-1389 / DSM 22839 / S5</strain>
    </source>
</reference>
<feature type="repeat" description="TPR" evidence="1">
    <location>
        <begin position="120"/>
        <end position="153"/>
    </location>
</feature>
<keyword evidence="2" id="KW-0175">Coiled coil</keyword>
<gene>
    <name evidence="3" type="ordered locus">Selin_0462</name>
</gene>